<dbReference type="GO" id="GO:0008713">
    <property type="term" value="F:ADP-heptose-lipopolysaccharide heptosyltransferase activity"/>
    <property type="evidence" value="ECO:0007669"/>
    <property type="project" value="TreeGrafter"/>
</dbReference>
<evidence type="ECO:0000256" key="1">
    <source>
        <dbReference type="ARBA" id="ARBA00022676"/>
    </source>
</evidence>
<reference evidence="4" key="1">
    <citation type="submission" date="2017-02" db="EMBL/GenBank/DDBJ databases">
        <authorList>
            <person name="Varghese N."/>
            <person name="Submissions S."/>
        </authorList>
    </citation>
    <scope>NUCLEOTIDE SEQUENCE [LARGE SCALE GENOMIC DNA]</scope>
    <source>
        <strain evidence="4">ATCC 700200</strain>
    </source>
</reference>
<proteinExistence type="predicted"/>
<dbReference type="GO" id="GO:0009244">
    <property type="term" value="P:lipopolysaccharide core region biosynthetic process"/>
    <property type="evidence" value="ECO:0007669"/>
    <property type="project" value="TreeGrafter"/>
</dbReference>
<sequence length="313" mass="35017">MSDSAAIVSDKQLGDVLLLQPSAAYLASQTGTPTALFVRDAFRPLIELMPDCQWGPDAGKKFSSIWTTSWSSRAVWQAFKLRTRQRRLIVNKPRHIRWWYRLLFHEIRLEPPSAEYWARYFWRAVSGLPGEQFMPPRLLSPPESWRHSQAPQEPYILINPTAAWSRKFWSEPQWAEALSEMSNKTALPIVIAGGGSEREKNHCLTITQGAAVPTLNLAGQTSMQQYLHLLARARVVVCIDGAASHLAQAFGLPTVTLFGPTHEGKWHWPTPRNAVLAARDFNGTNQPGPTSAIPVEAVLKSFDAVRQTSQTAV</sequence>
<gene>
    <name evidence="3" type="ORF">SAMN02745166_02001</name>
</gene>
<dbReference type="SUPFAM" id="SSF53756">
    <property type="entry name" value="UDP-Glycosyltransferase/glycogen phosphorylase"/>
    <property type="match status" value="1"/>
</dbReference>
<keyword evidence="1" id="KW-0328">Glycosyltransferase</keyword>
<dbReference type="Proteomes" id="UP000190774">
    <property type="component" value="Unassembled WGS sequence"/>
</dbReference>
<dbReference type="EMBL" id="FUYE01000005">
    <property type="protein sequence ID" value="SKA92891.1"/>
    <property type="molecule type" value="Genomic_DNA"/>
</dbReference>
<dbReference type="InterPro" id="IPR002201">
    <property type="entry name" value="Glyco_trans_9"/>
</dbReference>
<dbReference type="AlphaFoldDB" id="A0A1T4XV19"/>
<name>A0A1T4XV19_9BACT</name>
<accession>A0A1T4XV19</accession>
<dbReference type="PANTHER" id="PTHR30160">
    <property type="entry name" value="TETRAACYLDISACCHARIDE 4'-KINASE-RELATED"/>
    <property type="match status" value="1"/>
</dbReference>
<dbReference type="PANTHER" id="PTHR30160:SF1">
    <property type="entry name" value="LIPOPOLYSACCHARIDE 1,2-N-ACETYLGLUCOSAMINETRANSFERASE-RELATED"/>
    <property type="match status" value="1"/>
</dbReference>
<protein>
    <submittedName>
        <fullName evidence="3">ADP-heptose:LPS heptosyltransferase</fullName>
    </submittedName>
</protein>
<dbReference type="InterPro" id="IPR051199">
    <property type="entry name" value="LPS_LOS_Heptosyltrfase"/>
</dbReference>
<dbReference type="CDD" id="cd03789">
    <property type="entry name" value="GT9_LPS_heptosyltransferase"/>
    <property type="match status" value="1"/>
</dbReference>
<dbReference type="OrthoDB" id="185163at2"/>
<dbReference type="STRING" id="48467.SAMN02745166_02001"/>
<dbReference type="Gene3D" id="3.40.50.2000">
    <property type="entry name" value="Glycogen Phosphorylase B"/>
    <property type="match status" value="1"/>
</dbReference>
<evidence type="ECO:0000256" key="2">
    <source>
        <dbReference type="ARBA" id="ARBA00022679"/>
    </source>
</evidence>
<organism evidence="3 4">
    <name type="scientific">Prosthecobacter debontii</name>
    <dbReference type="NCBI Taxonomy" id="48467"/>
    <lineage>
        <taxon>Bacteria</taxon>
        <taxon>Pseudomonadati</taxon>
        <taxon>Verrucomicrobiota</taxon>
        <taxon>Verrucomicrobiia</taxon>
        <taxon>Verrucomicrobiales</taxon>
        <taxon>Verrucomicrobiaceae</taxon>
        <taxon>Prosthecobacter</taxon>
    </lineage>
</organism>
<keyword evidence="2 3" id="KW-0808">Transferase</keyword>
<evidence type="ECO:0000313" key="3">
    <source>
        <dbReference type="EMBL" id="SKA92891.1"/>
    </source>
</evidence>
<dbReference type="GO" id="GO:0005829">
    <property type="term" value="C:cytosol"/>
    <property type="evidence" value="ECO:0007669"/>
    <property type="project" value="TreeGrafter"/>
</dbReference>
<keyword evidence="4" id="KW-1185">Reference proteome</keyword>
<dbReference type="Pfam" id="PF01075">
    <property type="entry name" value="Glyco_transf_9"/>
    <property type="match status" value="1"/>
</dbReference>
<dbReference type="RefSeq" id="WP_078813196.1">
    <property type="nucleotide sequence ID" value="NZ_FUYE01000005.1"/>
</dbReference>
<evidence type="ECO:0000313" key="4">
    <source>
        <dbReference type="Proteomes" id="UP000190774"/>
    </source>
</evidence>